<dbReference type="InterPro" id="IPR050197">
    <property type="entry name" value="Aldolase_class_II_sugar_metab"/>
</dbReference>
<evidence type="ECO:0000313" key="5">
    <source>
        <dbReference type="Proteomes" id="UP000261212"/>
    </source>
</evidence>
<evidence type="ECO:0000313" key="4">
    <source>
        <dbReference type="EMBL" id="RGD74945.1"/>
    </source>
</evidence>
<proteinExistence type="predicted"/>
<dbReference type="RefSeq" id="WP_007050482.1">
    <property type="nucleotide sequence ID" value="NZ_CABKNJ010000001.1"/>
</dbReference>
<dbReference type="Pfam" id="PF00596">
    <property type="entry name" value="Aldolase_II"/>
    <property type="match status" value="1"/>
</dbReference>
<dbReference type="InterPro" id="IPR036409">
    <property type="entry name" value="Aldolase_II/adducin_N_sf"/>
</dbReference>
<dbReference type="Proteomes" id="UP000261212">
    <property type="component" value="Unassembled WGS sequence"/>
</dbReference>
<dbReference type="EC" id="4.1.2.17" evidence="4"/>
<dbReference type="SMART" id="SM01007">
    <property type="entry name" value="Aldolase_II"/>
    <property type="match status" value="1"/>
</dbReference>
<evidence type="ECO:0000256" key="1">
    <source>
        <dbReference type="ARBA" id="ARBA00022723"/>
    </source>
</evidence>
<dbReference type="Gene3D" id="3.40.225.10">
    <property type="entry name" value="Class II aldolase/adducin N-terminal domain"/>
    <property type="match status" value="1"/>
</dbReference>
<feature type="domain" description="Class II aldolase/adducin N-terminal" evidence="3">
    <location>
        <begin position="8"/>
        <end position="185"/>
    </location>
</feature>
<dbReference type="PANTHER" id="PTHR22789:SF0">
    <property type="entry name" value="3-OXO-TETRONATE 4-PHOSPHATE DECARBOXYLASE-RELATED"/>
    <property type="match status" value="1"/>
</dbReference>
<accession>A0A3E3E0X8</accession>
<dbReference type="GeneID" id="98000776"/>
<keyword evidence="2 4" id="KW-0456">Lyase</keyword>
<comment type="caution">
    <text evidence="4">The sequence shown here is derived from an EMBL/GenBank/DDBJ whole genome shotgun (WGS) entry which is preliminary data.</text>
</comment>
<dbReference type="AlphaFoldDB" id="A0A3E3E0X8"/>
<dbReference type="SUPFAM" id="SSF53639">
    <property type="entry name" value="AraD/HMP-PK domain-like"/>
    <property type="match status" value="1"/>
</dbReference>
<protein>
    <submittedName>
        <fullName evidence="4">Fuculose phosphate aldolase</fullName>
        <ecNumber evidence="4">4.1.2.17</ecNumber>
    </submittedName>
</protein>
<dbReference type="PANTHER" id="PTHR22789">
    <property type="entry name" value="FUCULOSE PHOSPHATE ALDOLASE"/>
    <property type="match status" value="1"/>
</dbReference>
<dbReference type="EMBL" id="QUSM01000002">
    <property type="protein sequence ID" value="RGD74945.1"/>
    <property type="molecule type" value="Genomic_DNA"/>
</dbReference>
<gene>
    <name evidence="4" type="ORF">DW687_01070</name>
</gene>
<name>A0A3E3E0X8_9FIRM</name>
<sequence length="205" mass="22917">MLLQKERQQVREYCIKMFERGLTIGTSGNISVFNRNEELYAISPSDMDYYEVKDEDVVIMDINGNVVDGKQRPSSEFRTHQIFYQNREDVNSVIHNHAKAATAVSCLYKDVPPIHEMIIVNGGDEIITSPFTKSGGQELADVVFKTMGERNGILVGSHGMVTVGADVGEALFIAEEMEFVCDIYLKTAPIGGAKILTHEDVVYYK</sequence>
<dbReference type="GO" id="GO:0008738">
    <property type="term" value="F:L-fuculose-phosphate aldolase activity"/>
    <property type="evidence" value="ECO:0007669"/>
    <property type="project" value="UniProtKB-EC"/>
</dbReference>
<evidence type="ECO:0000256" key="2">
    <source>
        <dbReference type="ARBA" id="ARBA00023239"/>
    </source>
</evidence>
<dbReference type="GO" id="GO:0019323">
    <property type="term" value="P:pentose catabolic process"/>
    <property type="evidence" value="ECO:0007669"/>
    <property type="project" value="TreeGrafter"/>
</dbReference>
<dbReference type="GO" id="GO:0005829">
    <property type="term" value="C:cytosol"/>
    <property type="evidence" value="ECO:0007669"/>
    <property type="project" value="TreeGrafter"/>
</dbReference>
<dbReference type="GO" id="GO:0046872">
    <property type="term" value="F:metal ion binding"/>
    <property type="evidence" value="ECO:0007669"/>
    <property type="project" value="UniProtKB-KW"/>
</dbReference>
<reference evidence="4 5" key="1">
    <citation type="submission" date="2018-08" db="EMBL/GenBank/DDBJ databases">
        <title>A genome reference for cultivated species of the human gut microbiota.</title>
        <authorList>
            <person name="Zou Y."/>
            <person name="Xue W."/>
            <person name="Luo G."/>
        </authorList>
    </citation>
    <scope>NUCLEOTIDE SEQUENCE [LARGE SCALE GENOMIC DNA]</scope>
    <source>
        <strain evidence="4 5">AM25-6</strain>
    </source>
</reference>
<dbReference type="InterPro" id="IPR001303">
    <property type="entry name" value="Aldolase_II/adducin_N"/>
</dbReference>
<keyword evidence="1" id="KW-0479">Metal-binding</keyword>
<organism evidence="4 5">
    <name type="scientific">Anaerofustis stercorihominis</name>
    <dbReference type="NCBI Taxonomy" id="214853"/>
    <lineage>
        <taxon>Bacteria</taxon>
        <taxon>Bacillati</taxon>
        <taxon>Bacillota</taxon>
        <taxon>Clostridia</taxon>
        <taxon>Eubacteriales</taxon>
        <taxon>Eubacteriaceae</taxon>
        <taxon>Anaerofustis</taxon>
    </lineage>
</organism>
<evidence type="ECO:0000259" key="3">
    <source>
        <dbReference type="SMART" id="SM01007"/>
    </source>
</evidence>